<reference evidence="1 2" key="1">
    <citation type="journal article" date="2017" name="BMC Genomics">
        <title>Genome sequencing of 39 Akkermansia muciniphila isolates reveals its population structure, genomic and functional diverisity, and global distribution in mammalian gut microbiotas.</title>
        <authorList>
            <person name="Guo X."/>
            <person name="Li S."/>
            <person name="Zhang J."/>
            <person name="Wu F."/>
            <person name="Li X."/>
            <person name="Wu D."/>
            <person name="Zhang M."/>
            <person name="Ou Z."/>
            <person name="Jie Z."/>
            <person name="Yan Q."/>
            <person name="Li P."/>
            <person name="Yi J."/>
            <person name="Peng Y."/>
        </authorList>
    </citation>
    <scope>NUCLEOTIDE SEQUENCE [LARGE SCALE GENOMIC DNA]</scope>
    <source>
        <strain evidence="1 2">GP24</strain>
    </source>
</reference>
<dbReference type="EMBL" id="PJKA01000012">
    <property type="protein sequence ID" value="PNC17834.1"/>
    <property type="molecule type" value="Genomic_DNA"/>
</dbReference>
<protein>
    <submittedName>
        <fullName evidence="1">Uncharacterized protein</fullName>
    </submittedName>
</protein>
<dbReference type="Proteomes" id="UP000236000">
    <property type="component" value="Unassembled WGS sequence"/>
</dbReference>
<gene>
    <name evidence="1" type="ORF">CXU22_08850</name>
</gene>
<proteinExistence type="predicted"/>
<dbReference type="AlphaFoldDB" id="A0A2N8HD87"/>
<accession>A0A2N8HD87</accession>
<sequence length="225" mass="24928">MAYVRQDGEKPEIADSRGTRMANAPLSFCTADNRDKSAAFRANLHIWGEKWRPAPHSTWMSVQGCMPVAVSRSEKLSEKITLSLKDGEKASILLKGAALGKESDVRAAVTVEWCRPGRRKGREGVSAVIRVKTAVPCGIKELEFFTEDGQPGDVSKSCEAFHGSYGQYYWLQNIWMSTESKDRFKMAVKYASGLQEVMVPVSFKAGMGGMVAPVRQGEEKKEEEK</sequence>
<comment type="caution">
    <text evidence="1">The sequence shown here is derived from an EMBL/GenBank/DDBJ whole genome shotgun (WGS) entry which is preliminary data.</text>
</comment>
<evidence type="ECO:0000313" key="1">
    <source>
        <dbReference type="EMBL" id="PNC17834.1"/>
    </source>
</evidence>
<name>A0A2N8HD87_9BACT</name>
<organism evidence="1 2">
    <name type="scientific">Akkermansia muciniphila</name>
    <dbReference type="NCBI Taxonomy" id="239935"/>
    <lineage>
        <taxon>Bacteria</taxon>
        <taxon>Pseudomonadati</taxon>
        <taxon>Verrucomicrobiota</taxon>
        <taxon>Verrucomicrobiia</taxon>
        <taxon>Verrucomicrobiales</taxon>
        <taxon>Akkermansiaceae</taxon>
        <taxon>Akkermansia</taxon>
    </lineage>
</organism>
<evidence type="ECO:0000313" key="2">
    <source>
        <dbReference type="Proteomes" id="UP000236000"/>
    </source>
</evidence>